<feature type="region of interest" description="Disordered" evidence="6">
    <location>
        <begin position="94"/>
        <end position="116"/>
    </location>
</feature>
<sequence length="1852" mass="205856">MAPSLQELIEFLLNEVALCGNQGATLSEILKAIEFFYQNTSQDTTQRHQTVDRRFKAKVWSWLARNPEVFVGENNEWNQLSLDELEQKDLQIEGTTRRDDPEAEKDQDASSAASSSSPIRIFVSKERMWYALTGHEPDETKVPASEFVLLSIIASHKSGGIAQTDLVRLSGQDKRSVPKRTDALQQKGYIEKRAIQIRSARTSLCTLRRFLKPTGGDSKAEGTAESAMIDFEAFATKLFEILKEFGIITRNDLKKRLGFEDRWRWRILSRALRKFERIGVLKRVRAESQYEMMHSCVMLVRDPTENDMEKFHAVSGDLNRGADDQADVDDDIELDVAGEKTAGAEDGAVKVEKEKHVVDAGRTVPSWTPDRTLGNQVFDIVNHSGTAGITNHDINRICFGSFYRRPSESALHRLVDCWQLSQPVHLRHLAIVRDTAIDKTIFYYVHYSVHNFAKLVESGQAVWEAVEFPVQKAKAANCYIPPVDAVAQLDEYGFPETSAVKKLVNNGNASLFEALAVCKPPTYLLSSSDPMPVRLRDGHYTIDMGQQGIAGTVIPSPIGGRRHGGRPKGSRKKGPQGRTSMFKMERSSPGNPDSDEMELDYVPPEVPDHMSWAQTPRCTPKLNGKQAKLAKLAGLSERERLEALGMDESWTEYNVLINACPNPGVYVTPQGKRRPVGMRQGRPARSRIAVFKSTKLASFPWFPQMERKTGEENVQSQEETLEVSGSHQNDVPISVSTAFNSEGFTAFGPAAALQSTSGTSTSRKRAYDELNYTDSPTPALTASGQPRRGRRPKKHPRLDEPQDVANRETPTDSETAVQEKAVQTPHAAEAAPSAPQDKGSAIHLPSEKQTQPATPNRHRVGSLEQVSLPETPQAPRSGTTNSPEKQNAGSPRSRKPQPFSRDWFTKPLSPSASNTRAQTTKLSHGAADRGGSVSLLRRKLIMEIVEKAGGAYPSTPEMWFPFATLWFKQKYKERPDNRTVRTAIKNLVDAGKLRQLTFCGKGPKDVMVTKTILAKPDMSPDDPLIKSMQRKLLASTDQRISYSPNVELDPELVRSSGQTGIPKLVLPVIPGATVQLHEKPATVKAEEERTERRVQRDLLRTLEGELGLSGDSSTAGSKRLMKIRRHPPGQDPLTGAPQTLISRPSTGKPGRKPTSDSSRLIKTMSAIGPYAMLMYPKQDFHPSSGTFATFGAFGATRKLRTLVRKPISDSAKDSVRELAELASAPNVTQKGRVKTFHARAEKILRWELEHGEIFDEHHDGAGTYIGQTVSDEFETVPIEGEIRFDVDEPVPSPSPPRTIMTTRHGGILREIRPRAEVSSTVMPPGFQPYHTIGAPLRRRIDAVDTSIPGRYGVKADVATHRTRRRGVLPPLDQALYRKIMVAIVAVRILAGGAEARAVDWELVCAAFPKHDPTFIQDHAKSILNKSRLQIVGMQRNFQEQFLEAYSKGTVPKIDYDNLDKYNWPAVVEWANIELEFSTSEKAPLLPSTREEFDSIFELRPETVPMADELYTHTSGITINFKRGLMAHVPFAVQVGADQDRTVQGARRNDLARLDAIKTWVRANVAASESTYNPTKAQEALKPFGKQLLDSAVQSLLTERVISMGNKGRVVPGRNYDLTDHLLSSLNRKRLIDCSILKRAAYFKTAVLDPQLQSAGSFEVQYHAEDGDILALINLYNAGYLTLHPHGQPRDKWGLTDGGYLTRQMDKGRLRFAIEVRPTASYVYGNPVETQASSIAAPLPPSSEDASVPPKLPLWYDIHGYLVPQLWEMAIASVLGCVSMRQGLSAERISGMLKPAMGAWEIELLLEWLAEVGVVARQGCSMKAGWMVREWWWMTLVEKDPEAIQVEEPVAIA</sequence>
<organism evidence="9 10">
    <name type="scientific">Penicillium canariense</name>
    <dbReference type="NCBI Taxonomy" id="189055"/>
    <lineage>
        <taxon>Eukaryota</taxon>
        <taxon>Fungi</taxon>
        <taxon>Dikarya</taxon>
        <taxon>Ascomycota</taxon>
        <taxon>Pezizomycotina</taxon>
        <taxon>Eurotiomycetes</taxon>
        <taxon>Eurotiomycetidae</taxon>
        <taxon>Eurotiales</taxon>
        <taxon>Aspergillaceae</taxon>
        <taxon>Penicillium</taxon>
    </lineage>
</organism>
<dbReference type="Gene3D" id="1.10.10.10">
    <property type="entry name" value="Winged helix-like DNA-binding domain superfamily/Winged helix DNA-binding domain"/>
    <property type="match status" value="1"/>
</dbReference>
<proteinExistence type="predicted"/>
<feature type="compositionally biased region" description="Polar residues" evidence="6">
    <location>
        <begin position="772"/>
        <end position="784"/>
    </location>
</feature>
<dbReference type="SUPFAM" id="SSF46785">
    <property type="entry name" value="Winged helix' DNA-binding domain"/>
    <property type="match status" value="1"/>
</dbReference>
<dbReference type="PANTHER" id="PTHR15180:SF1">
    <property type="entry name" value="GENERAL TRANSCRIPTION FACTOR 3C POLYPEPTIDE 1"/>
    <property type="match status" value="1"/>
</dbReference>
<feature type="compositionally biased region" description="Basic and acidic residues" evidence="6">
    <location>
        <begin position="797"/>
        <end position="810"/>
    </location>
</feature>
<dbReference type="GeneID" id="81427969"/>
<evidence type="ECO:0000256" key="5">
    <source>
        <dbReference type="ARBA" id="ARBA00023242"/>
    </source>
</evidence>
<gene>
    <name evidence="9" type="ORF">N7482_006668</name>
</gene>
<feature type="compositionally biased region" description="Polar residues" evidence="6">
    <location>
        <begin position="864"/>
        <end position="890"/>
    </location>
</feature>
<dbReference type="InterPro" id="IPR036388">
    <property type="entry name" value="WH-like_DNA-bd_sf"/>
</dbReference>
<dbReference type="RefSeq" id="XP_056541222.1">
    <property type="nucleotide sequence ID" value="XM_056688793.1"/>
</dbReference>
<dbReference type="InterPro" id="IPR035625">
    <property type="entry name" value="Tfc3-like_eWH"/>
</dbReference>
<evidence type="ECO:0000313" key="10">
    <source>
        <dbReference type="Proteomes" id="UP001149163"/>
    </source>
</evidence>
<dbReference type="InterPro" id="IPR046488">
    <property type="entry name" value="Sfc3/Tfc3_C"/>
</dbReference>
<feature type="region of interest" description="Disordered" evidence="6">
    <location>
        <begin position="707"/>
        <end position="727"/>
    </location>
</feature>
<accession>A0A9W9LJD3</accession>
<dbReference type="GO" id="GO:0003677">
    <property type="term" value="F:DNA binding"/>
    <property type="evidence" value="ECO:0007669"/>
    <property type="project" value="UniProtKB-KW"/>
</dbReference>
<name>A0A9W9LJD3_9EURO</name>
<feature type="compositionally biased region" description="Polar residues" evidence="6">
    <location>
        <begin position="712"/>
        <end position="727"/>
    </location>
</feature>
<dbReference type="GO" id="GO:0006384">
    <property type="term" value="P:transcription initiation at RNA polymerase III promoter"/>
    <property type="evidence" value="ECO:0007669"/>
    <property type="project" value="InterPro"/>
</dbReference>
<reference evidence="9" key="1">
    <citation type="submission" date="2022-11" db="EMBL/GenBank/DDBJ databases">
        <authorList>
            <person name="Petersen C."/>
        </authorList>
    </citation>
    <scope>NUCLEOTIDE SEQUENCE</scope>
    <source>
        <strain evidence="9">IBT 26290</strain>
    </source>
</reference>
<feature type="domain" description="B-block binding subunit of TFIIIC" evidence="7">
    <location>
        <begin position="144"/>
        <end position="212"/>
    </location>
</feature>
<dbReference type="Pfam" id="PF20222">
    <property type="entry name" value="DUF6581"/>
    <property type="match status" value="1"/>
</dbReference>
<evidence type="ECO:0000256" key="4">
    <source>
        <dbReference type="ARBA" id="ARBA00023163"/>
    </source>
</evidence>
<keyword evidence="3" id="KW-0238">DNA-binding</keyword>
<protein>
    <recommendedName>
        <fullName evidence="11">TFIIIC transcription initiation factor complex subunits Tfc3</fullName>
    </recommendedName>
</protein>
<feature type="compositionally biased region" description="Polar residues" evidence="6">
    <location>
        <begin position="1136"/>
        <end position="1145"/>
    </location>
</feature>
<dbReference type="GO" id="GO:0000127">
    <property type="term" value="C:transcription factor TFIIIC complex"/>
    <property type="evidence" value="ECO:0007669"/>
    <property type="project" value="InterPro"/>
</dbReference>
<dbReference type="EMBL" id="JAPQKN010000004">
    <property type="protein sequence ID" value="KAJ5159664.1"/>
    <property type="molecule type" value="Genomic_DNA"/>
</dbReference>
<feature type="compositionally biased region" description="Basic residues" evidence="6">
    <location>
        <begin position="560"/>
        <end position="575"/>
    </location>
</feature>
<keyword evidence="4" id="KW-0804">Transcription</keyword>
<keyword evidence="2" id="KW-0597">Phosphoprotein</keyword>
<feature type="region of interest" description="Disordered" evidence="6">
    <location>
        <begin position="1124"/>
        <end position="1159"/>
    </location>
</feature>
<dbReference type="GO" id="GO:0005634">
    <property type="term" value="C:nucleus"/>
    <property type="evidence" value="ECO:0007669"/>
    <property type="project" value="UniProtKB-SubCell"/>
</dbReference>
<dbReference type="GO" id="GO:0042791">
    <property type="term" value="P:5S class rRNA transcription by RNA polymerase III"/>
    <property type="evidence" value="ECO:0007669"/>
    <property type="project" value="TreeGrafter"/>
</dbReference>
<evidence type="ECO:0008006" key="11">
    <source>
        <dbReference type="Google" id="ProtNLM"/>
    </source>
</evidence>
<evidence type="ECO:0000256" key="2">
    <source>
        <dbReference type="ARBA" id="ARBA00022553"/>
    </source>
</evidence>
<feature type="compositionally biased region" description="Polar residues" evidence="6">
    <location>
        <begin position="908"/>
        <end position="922"/>
    </location>
</feature>
<evidence type="ECO:0000256" key="1">
    <source>
        <dbReference type="ARBA" id="ARBA00004123"/>
    </source>
</evidence>
<feature type="region of interest" description="Disordered" evidence="6">
    <location>
        <begin position="551"/>
        <end position="596"/>
    </location>
</feature>
<comment type="caution">
    <text evidence="9">The sequence shown here is derived from an EMBL/GenBank/DDBJ whole genome shotgun (WGS) entry which is preliminary data.</text>
</comment>
<dbReference type="Pfam" id="PF04182">
    <property type="entry name" value="B-block_TFIIIC"/>
    <property type="match status" value="1"/>
</dbReference>
<comment type="subcellular location">
    <subcellularLocation>
        <location evidence="1">Nucleus</location>
    </subcellularLocation>
</comment>
<dbReference type="OrthoDB" id="5403573at2759"/>
<dbReference type="InterPro" id="IPR036390">
    <property type="entry name" value="WH_DNA-bd_sf"/>
</dbReference>
<feature type="compositionally biased region" description="Basic residues" evidence="6">
    <location>
        <begin position="787"/>
        <end position="796"/>
    </location>
</feature>
<evidence type="ECO:0000256" key="3">
    <source>
        <dbReference type="ARBA" id="ARBA00023125"/>
    </source>
</evidence>
<dbReference type="Proteomes" id="UP001149163">
    <property type="component" value="Unassembled WGS sequence"/>
</dbReference>
<evidence type="ECO:0000313" key="9">
    <source>
        <dbReference type="EMBL" id="KAJ5159664.1"/>
    </source>
</evidence>
<feature type="region of interest" description="Disordered" evidence="6">
    <location>
        <begin position="769"/>
        <end position="929"/>
    </location>
</feature>
<keyword evidence="5" id="KW-0539">Nucleus</keyword>
<dbReference type="PANTHER" id="PTHR15180">
    <property type="entry name" value="GENERAL TRANSCRIPTION FACTOR 3C POLYPEPTIDE 1"/>
    <property type="match status" value="1"/>
</dbReference>
<dbReference type="InterPro" id="IPR044210">
    <property type="entry name" value="Tfc3-like"/>
</dbReference>
<evidence type="ECO:0000256" key="6">
    <source>
        <dbReference type="SAM" id="MobiDB-lite"/>
    </source>
</evidence>
<evidence type="ECO:0000259" key="7">
    <source>
        <dbReference type="Pfam" id="PF04182"/>
    </source>
</evidence>
<dbReference type="InterPro" id="IPR007309">
    <property type="entry name" value="TFIIIC_Bblock-bd"/>
</dbReference>
<reference evidence="9" key="2">
    <citation type="journal article" date="2023" name="IMA Fungus">
        <title>Comparative genomic study of the Penicillium genus elucidates a diverse pangenome and 15 lateral gene transfer events.</title>
        <authorList>
            <person name="Petersen C."/>
            <person name="Sorensen T."/>
            <person name="Nielsen M.R."/>
            <person name="Sondergaard T.E."/>
            <person name="Sorensen J.L."/>
            <person name="Fitzpatrick D.A."/>
            <person name="Frisvad J.C."/>
            <person name="Nielsen K.L."/>
        </authorList>
    </citation>
    <scope>NUCLEOTIDE SEQUENCE</scope>
    <source>
        <strain evidence="9">IBT 26290</strain>
    </source>
</reference>
<evidence type="ECO:0000259" key="8">
    <source>
        <dbReference type="Pfam" id="PF20222"/>
    </source>
</evidence>
<dbReference type="CDD" id="cd16169">
    <property type="entry name" value="Tau138_eWH"/>
    <property type="match status" value="1"/>
</dbReference>
<feature type="domain" description="Transcription factor tau subunit sfc3/Tfc3 C-terminal" evidence="8">
    <location>
        <begin position="1374"/>
        <end position="1789"/>
    </location>
</feature>
<keyword evidence="10" id="KW-1185">Reference proteome</keyword>
<feature type="compositionally biased region" description="Basic and acidic residues" evidence="6">
    <location>
        <begin position="94"/>
        <end position="108"/>
    </location>
</feature>